<dbReference type="InterPro" id="IPR004651">
    <property type="entry name" value="HisF"/>
</dbReference>
<dbReference type="InterPro" id="IPR011060">
    <property type="entry name" value="RibuloseP-bd_barrel"/>
</dbReference>
<dbReference type="GO" id="GO:0016829">
    <property type="term" value="F:lyase activity"/>
    <property type="evidence" value="ECO:0007669"/>
    <property type="project" value="UniProtKB-KW"/>
</dbReference>
<dbReference type="EC" id="4.3.2.10" evidence="4"/>
<dbReference type="PANTHER" id="PTHR21235">
    <property type="entry name" value="IMIDAZOLE GLYCEROL PHOSPHATE SYNTHASE SUBUNIT HISF/H IGP SYNTHASE SUBUNIT HISF/H"/>
    <property type="match status" value="1"/>
</dbReference>
<dbReference type="InterPro" id="IPR050064">
    <property type="entry name" value="IGPS_HisA/HisF"/>
</dbReference>
<comment type="caution">
    <text evidence="12">The sequence shown here is derived from an EMBL/GenBank/DDBJ whole genome shotgun (WGS) entry which is preliminary data.</text>
</comment>
<comment type="subunit">
    <text evidence="3">Heterodimer of HisH and HisF.</text>
</comment>
<gene>
    <name evidence="12" type="primary">hisF</name>
    <name evidence="12" type="ORF">JYU14_01935</name>
</gene>
<evidence type="ECO:0000313" key="12">
    <source>
        <dbReference type="EMBL" id="MBN4066825.1"/>
    </source>
</evidence>
<protein>
    <recommendedName>
        <fullName evidence="4">imidazole glycerol-phosphate synthase</fullName>
        <ecNumber evidence="4">4.3.2.10</ecNumber>
    </recommendedName>
    <alternativeName>
        <fullName evidence="9">IGP synthase cyclase subunit</fullName>
    </alternativeName>
</protein>
<dbReference type="InterPro" id="IPR006062">
    <property type="entry name" value="His_biosynth"/>
</dbReference>
<evidence type="ECO:0000313" key="13">
    <source>
        <dbReference type="Proteomes" id="UP000722121"/>
    </source>
</evidence>
<evidence type="ECO:0000256" key="3">
    <source>
        <dbReference type="ARBA" id="ARBA00011152"/>
    </source>
</evidence>
<dbReference type="CDD" id="cd04731">
    <property type="entry name" value="HisF"/>
    <property type="match status" value="1"/>
</dbReference>
<dbReference type="InterPro" id="IPR013785">
    <property type="entry name" value="Aldolase_TIM"/>
</dbReference>
<evidence type="ECO:0000256" key="11">
    <source>
        <dbReference type="RuleBase" id="RU003657"/>
    </source>
</evidence>
<keyword evidence="13" id="KW-1185">Reference proteome</keyword>
<evidence type="ECO:0000256" key="7">
    <source>
        <dbReference type="ARBA" id="ARBA00023239"/>
    </source>
</evidence>
<keyword evidence="7 12" id="KW-0456">Lyase</keyword>
<comment type="function">
    <text evidence="8">IGPS catalyzes the conversion of PRFAR and glutamine to IGP, AICAR and glutamate. The HisF subunit catalyzes the cyclization activity that produces IGP and AICAR from PRFAR using the ammonia provided by the HisH subunit.</text>
</comment>
<dbReference type="EMBL" id="JAFITR010000027">
    <property type="protein sequence ID" value="MBN4066825.1"/>
    <property type="molecule type" value="Genomic_DNA"/>
</dbReference>
<dbReference type="NCBIfam" id="NF038364">
    <property type="entry name" value="AglZ_HisF2_fam"/>
    <property type="match status" value="1"/>
</dbReference>
<accession>A0ABS3AR56</accession>
<evidence type="ECO:0000256" key="9">
    <source>
        <dbReference type="ARBA" id="ARBA00030264"/>
    </source>
</evidence>
<reference evidence="12 13" key="1">
    <citation type="submission" date="2021-02" db="EMBL/GenBank/DDBJ databases">
        <title>Activity-based single-cell genomes from oceanic crustal fluid captures similar information to metagenomic and metatranscriptomic surveys with orders of magnitude less sampling.</title>
        <authorList>
            <person name="D'Angelo T.S."/>
            <person name="Orcutt B.N."/>
        </authorList>
    </citation>
    <scope>NUCLEOTIDE SEQUENCE [LARGE SCALE GENOMIC DNA]</scope>
    <source>
        <strain evidence="12">AH-315-G07</strain>
    </source>
</reference>
<comment type="pathway">
    <text evidence="1">Amino-acid biosynthesis; L-histidine biosynthesis; L-histidine from 5-phospho-alpha-D-ribose 1-diphosphate: step 5/9.</text>
</comment>
<evidence type="ECO:0000256" key="6">
    <source>
        <dbReference type="ARBA" id="ARBA00023102"/>
    </source>
</evidence>
<dbReference type="PANTHER" id="PTHR21235:SF2">
    <property type="entry name" value="IMIDAZOLE GLYCEROL PHOSPHATE SYNTHASE HISHF"/>
    <property type="match status" value="1"/>
</dbReference>
<organism evidence="12 13">
    <name type="scientific">Simkania negevensis</name>
    <dbReference type="NCBI Taxonomy" id="83561"/>
    <lineage>
        <taxon>Bacteria</taxon>
        <taxon>Pseudomonadati</taxon>
        <taxon>Chlamydiota</taxon>
        <taxon>Chlamydiia</taxon>
        <taxon>Parachlamydiales</taxon>
        <taxon>Simkaniaceae</taxon>
        <taxon>Simkania</taxon>
    </lineage>
</organism>
<dbReference type="Gene3D" id="3.20.20.70">
    <property type="entry name" value="Aldolase class I"/>
    <property type="match status" value="1"/>
</dbReference>
<evidence type="ECO:0000256" key="8">
    <source>
        <dbReference type="ARBA" id="ARBA00025475"/>
    </source>
</evidence>
<evidence type="ECO:0000256" key="5">
    <source>
        <dbReference type="ARBA" id="ARBA00022605"/>
    </source>
</evidence>
<evidence type="ECO:0000256" key="1">
    <source>
        <dbReference type="ARBA" id="ARBA00005091"/>
    </source>
</evidence>
<proteinExistence type="inferred from homology"/>
<evidence type="ECO:0000256" key="2">
    <source>
        <dbReference type="ARBA" id="ARBA00009667"/>
    </source>
</evidence>
<sequence length="260" mass="28000">MLRTRVIPCLLLRNSSLVKTERFSKPRYLGDPINAVKIFNDKGADELVFLDISATEAGREPAFDLVASIASECFMPFAYGGGISTLEHAKKLIELGAEKVILNHAAIKNPQLVTLLAKELGSQSVVVSIDAKKNLFGSYKVFIKRGTTNTKRSPVELAKEMEERGAGEIFLNAIHRDGTMQGYDLDLIQEVASQIEIPLVASGGAGALEDFSSAQAVGASGVSAGAFFVYQGVHKAFLIHYPPEEALQELLGESSAYAIP</sequence>
<evidence type="ECO:0000256" key="10">
    <source>
        <dbReference type="ARBA" id="ARBA00047838"/>
    </source>
</evidence>
<comment type="catalytic activity">
    <reaction evidence="10">
        <text>5-[(5-phospho-1-deoxy-D-ribulos-1-ylimino)methylamino]-1-(5-phospho-beta-D-ribosyl)imidazole-4-carboxamide + L-glutamine = D-erythro-1-(imidazol-4-yl)glycerol 3-phosphate + 5-amino-1-(5-phospho-beta-D-ribosyl)imidazole-4-carboxamide + L-glutamate + H(+)</text>
        <dbReference type="Rhea" id="RHEA:24793"/>
        <dbReference type="ChEBI" id="CHEBI:15378"/>
        <dbReference type="ChEBI" id="CHEBI:29985"/>
        <dbReference type="ChEBI" id="CHEBI:58278"/>
        <dbReference type="ChEBI" id="CHEBI:58359"/>
        <dbReference type="ChEBI" id="CHEBI:58475"/>
        <dbReference type="ChEBI" id="CHEBI:58525"/>
        <dbReference type="EC" id="4.3.2.10"/>
    </reaction>
</comment>
<dbReference type="Pfam" id="PF00977">
    <property type="entry name" value="His_biosynth"/>
    <property type="match status" value="1"/>
</dbReference>
<dbReference type="SUPFAM" id="SSF51366">
    <property type="entry name" value="Ribulose-phoshate binding barrel"/>
    <property type="match status" value="1"/>
</dbReference>
<name>A0ABS3AR56_9BACT</name>
<keyword evidence="6 11" id="KW-0368">Histidine biosynthesis</keyword>
<comment type="similarity">
    <text evidence="2 11">Belongs to the HisA/HisF family.</text>
</comment>
<dbReference type="Proteomes" id="UP000722121">
    <property type="component" value="Unassembled WGS sequence"/>
</dbReference>
<keyword evidence="5 11" id="KW-0028">Amino-acid biosynthesis</keyword>
<evidence type="ECO:0000256" key="4">
    <source>
        <dbReference type="ARBA" id="ARBA00012809"/>
    </source>
</evidence>